<evidence type="ECO:0000259" key="2">
    <source>
        <dbReference type="Pfam" id="PF02342"/>
    </source>
</evidence>
<dbReference type="Pfam" id="PF02342">
    <property type="entry name" value="TerD"/>
    <property type="match status" value="1"/>
</dbReference>
<dbReference type="RefSeq" id="WP_150935374.1">
    <property type="nucleotide sequence ID" value="NZ_VYTZ01000007.1"/>
</dbReference>
<evidence type="ECO:0000313" key="4">
    <source>
        <dbReference type="Proteomes" id="UP000327011"/>
    </source>
</evidence>
<dbReference type="Gene3D" id="2.60.60.30">
    <property type="entry name" value="sav2460 like domains"/>
    <property type="match status" value="1"/>
</dbReference>
<keyword evidence="4" id="KW-1185">Reference proteome</keyword>
<dbReference type="PANTHER" id="PTHR32097:SF4">
    <property type="entry name" value="GENERAL STRESS PROTEIN 16U"/>
    <property type="match status" value="1"/>
</dbReference>
<organism evidence="3 4">
    <name type="scientific">Microbispora cellulosiformans</name>
    <dbReference type="NCBI Taxonomy" id="2614688"/>
    <lineage>
        <taxon>Bacteria</taxon>
        <taxon>Bacillati</taxon>
        <taxon>Actinomycetota</taxon>
        <taxon>Actinomycetes</taxon>
        <taxon>Streptosporangiales</taxon>
        <taxon>Streptosporangiaceae</taxon>
        <taxon>Microbispora</taxon>
    </lineage>
</organism>
<comment type="similarity">
    <text evidence="1">Belongs to the CAPAB/TerDEXZ family.</text>
</comment>
<dbReference type="PANTHER" id="PTHR32097">
    <property type="entry name" value="CAMP-BINDING PROTEIN 1-RELATED"/>
    <property type="match status" value="1"/>
</dbReference>
<feature type="domain" description="TerD" evidence="2">
    <location>
        <begin position="1"/>
        <end position="180"/>
    </location>
</feature>
<evidence type="ECO:0000256" key="1">
    <source>
        <dbReference type="ARBA" id="ARBA00008775"/>
    </source>
</evidence>
<dbReference type="CDD" id="cd06974">
    <property type="entry name" value="TerD_like"/>
    <property type="match status" value="1"/>
</dbReference>
<name>A0A5J5K123_9ACTN</name>
<accession>A0A5J5K123</accession>
<dbReference type="InterPro" id="IPR003325">
    <property type="entry name" value="TerD"/>
</dbReference>
<dbReference type="EMBL" id="VYTZ01000007">
    <property type="protein sequence ID" value="KAA9377023.1"/>
    <property type="molecule type" value="Genomic_DNA"/>
</dbReference>
<dbReference type="InterPro" id="IPR051324">
    <property type="entry name" value="Stress/Tellurium_Resist"/>
</dbReference>
<proteinExistence type="inferred from homology"/>
<dbReference type="Proteomes" id="UP000327011">
    <property type="component" value="Unassembled WGS sequence"/>
</dbReference>
<evidence type="ECO:0000313" key="3">
    <source>
        <dbReference type="EMBL" id="KAA9377023.1"/>
    </source>
</evidence>
<dbReference type="AlphaFoldDB" id="A0A5J5K123"/>
<reference evidence="3 4" key="1">
    <citation type="submission" date="2019-09" db="EMBL/GenBank/DDBJ databases">
        <title>Screening of Novel Bioactive Compounds from Soil-Associated.</title>
        <authorList>
            <person name="Gong X."/>
        </authorList>
    </citation>
    <scope>NUCLEOTIDE SEQUENCE [LARGE SCALE GENOMIC DNA]</scope>
    <source>
        <strain evidence="3 4">Gxj-6</strain>
    </source>
</reference>
<gene>
    <name evidence="3" type="ORF">F5972_21515</name>
</gene>
<comment type="caution">
    <text evidence="3">The sequence shown here is derived from an EMBL/GenBank/DDBJ whole genome shotgun (WGS) entry which is preliminary data.</text>
</comment>
<protein>
    <submittedName>
        <fullName evidence="3">TerD family protein</fullName>
    </submittedName>
</protein>
<sequence>MSVNLSKGADAPIRDLTRILVGLGWKAAGEDADLDASALLVSGVGRVLSDKHFVFYHNLTSPDGSVEHTGDDRTGSSGGDCEVIRVDLAEVPGRCARIVFAVSVYEGEVRGQTFGQVRDAYIRVVDETTSAELIRYDLTEEASAYPAVVFGELFLHSTGWRFRAIGEGYSGGLRAIATVFGVDVAS</sequence>